<organism evidence="3 4">
    <name type="scientific">Paraburkholderia phenoliruptrix</name>
    <dbReference type="NCBI Taxonomy" id="252970"/>
    <lineage>
        <taxon>Bacteria</taxon>
        <taxon>Pseudomonadati</taxon>
        <taxon>Pseudomonadota</taxon>
        <taxon>Betaproteobacteria</taxon>
        <taxon>Burkholderiales</taxon>
        <taxon>Burkholderiaceae</taxon>
        <taxon>Paraburkholderia</taxon>
    </lineage>
</organism>
<evidence type="ECO:0000313" key="4">
    <source>
        <dbReference type="Proteomes" id="UP000494102"/>
    </source>
</evidence>
<dbReference type="Pfam" id="PF17989">
    <property type="entry name" value="ALP_N"/>
    <property type="match status" value="1"/>
</dbReference>
<dbReference type="InterPro" id="IPR022389">
    <property type="entry name" value="PRTRC_protein-D"/>
</dbReference>
<evidence type="ECO:0000313" key="3">
    <source>
        <dbReference type="EMBL" id="CAB4050493.1"/>
    </source>
</evidence>
<feature type="domain" description="Actin homologue MreB-like C-terminal" evidence="2">
    <location>
        <begin position="178"/>
        <end position="296"/>
    </location>
</feature>
<dbReference type="NCBIfam" id="TIGR03739">
    <property type="entry name" value="PRTRC_D"/>
    <property type="match status" value="1"/>
</dbReference>
<name>A0A6J5K837_9BURK</name>
<dbReference type="RefSeq" id="WP_015001876.1">
    <property type="nucleotide sequence ID" value="NZ_CADILN010000005.1"/>
</dbReference>
<dbReference type="InterPro" id="IPR049067">
    <property type="entry name" value="MreB-like_C"/>
</dbReference>
<evidence type="ECO:0000259" key="2">
    <source>
        <dbReference type="Pfam" id="PF21522"/>
    </source>
</evidence>
<sequence length="338" mass="36580">MKVSAFGVDIGYGYTKVALRTGSEISTASFPSLAPLVPHLELSRTRERVADGLNVVLIEVQGSHYAVGPEVESLRARSSLTRTLLDSFCLTPMYTALLGGALYRAGVTEIECMVLGLPARFSWEYFRYLRDAFTGALDFGQGVIHVGSVDVVAPLLGSLGTFANSGDGRFDPERGHLLIDVGYSETSWLLYCDHKIVPQCSGHVRGGAWQVYRTIGSLIANRERCPVDNMERIGRCLSDKKPLLHYGKDIDLAPLVESSQAVVNAAFEIIRDRTPSPSRLKSIVLTGGGASLYETAIRAAFPRVRIDILDAPSHANAKGFLVLGEAQLAGRKLVPTSA</sequence>
<dbReference type="InterPro" id="IPR043129">
    <property type="entry name" value="ATPase_NBD"/>
</dbReference>
<reference evidence="3 4" key="1">
    <citation type="submission" date="2020-04" db="EMBL/GenBank/DDBJ databases">
        <authorList>
            <person name="De Canck E."/>
        </authorList>
    </citation>
    <scope>NUCLEOTIDE SEQUENCE [LARGE SCALE GENOMIC DNA]</scope>
    <source>
        <strain evidence="3 4">LMG 9964</strain>
    </source>
</reference>
<dbReference type="GeneID" id="27795930"/>
<dbReference type="InterPro" id="IPR040607">
    <property type="entry name" value="ALP_N"/>
</dbReference>
<dbReference type="Gene3D" id="3.30.420.40">
    <property type="match status" value="2"/>
</dbReference>
<proteinExistence type="predicted"/>
<accession>A0A6J5K837</accession>
<dbReference type="SUPFAM" id="SSF53067">
    <property type="entry name" value="Actin-like ATPase domain"/>
    <property type="match status" value="2"/>
</dbReference>
<evidence type="ECO:0000259" key="1">
    <source>
        <dbReference type="Pfam" id="PF17989"/>
    </source>
</evidence>
<dbReference type="Pfam" id="PF21522">
    <property type="entry name" value="MreB-like_C"/>
    <property type="match status" value="1"/>
</dbReference>
<dbReference type="EMBL" id="CADILN010000005">
    <property type="protein sequence ID" value="CAB4050493.1"/>
    <property type="molecule type" value="Genomic_DNA"/>
</dbReference>
<dbReference type="Proteomes" id="UP000494102">
    <property type="component" value="Unassembled WGS sequence"/>
</dbReference>
<dbReference type="AlphaFoldDB" id="A0A6J5K837"/>
<protein>
    <submittedName>
        <fullName evidence="3">Uncharacterized protein</fullName>
    </submittedName>
</protein>
<gene>
    <name evidence="3" type="ORF">LMG9964_04159</name>
</gene>
<feature type="domain" description="Actin-like protein N-terminal" evidence="1">
    <location>
        <begin position="7"/>
        <end position="125"/>
    </location>
</feature>